<dbReference type="GO" id="GO:0016787">
    <property type="term" value="F:hydrolase activity"/>
    <property type="evidence" value="ECO:0007669"/>
    <property type="project" value="UniProtKB-KW"/>
</dbReference>
<comment type="similarity">
    <text evidence="1">Belongs to the ParA family.</text>
</comment>
<dbReference type="PANTHER" id="PTHR13696">
    <property type="entry name" value="P-LOOP CONTAINING NUCLEOSIDE TRIPHOSPHATE HYDROLASE"/>
    <property type="match status" value="1"/>
</dbReference>
<dbReference type="OrthoDB" id="9815116at2"/>
<reference evidence="3 5" key="2">
    <citation type="journal article" date="2015" name="MBio">
        <title>Genome sequence of the Drosophila melanogaster male-killing Spiroplasma strain MSRO endosymbiont.</title>
        <authorList>
            <person name="Paredes J.C."/>
            <person name="Herren J.K."/>
            <person name="Schupfer F."/>
            <person name="Marin R."/>
            <person name="Claverol S."/>
            <person name="Kuo C.H."/>
            <person name="Lemaitre B."/>
            <person name="Beven L."/>
        </authorList>
    </citation>
    <scope>NUCLEOTIDE SEQUENCE [LARGE SCALE GENOMIC DNA]</scope>
    <source>
        <strain evidence="3 5">MSRO</strain>
    </source>
</reference>
<feature type="domain" description="AAA" evidence="2">
    <location>
        <begin position="3"/>
        <end position="181"/>
    </location>
</feature>
<organism evidence="3 5">
    <name type="scientific">Spiroplasma poulsonii</name>
    <dbReference type="NCBI Taxonomy" id="2138"/>
    <lineage>
        <taxon>Bacteria</taxon>
        <taxon>Bacillati</taxon>
        <taxon>Mycoplasmatota</taxon>
        <taxon>Mollicutes</taxon>
        <taxon>Entomoplasmatales</taxon>
        <taxon>Spiroplasmataceae</taxon>
        <taxon>Spiroplasma</taxon>
    </lineage>
</organism>
<evidence type="ECO:0000313" key="5">
    <source>
        <dbReference type="Proteomes" id="UP000031565"/>
    </source>
</evidence>
<evidence type="ECO:0000256" key="1">
    <source>
        <dbReference type="ARBA" id="ARBA00006976"/>
    </source>
</evidence>
<dbReference type="InterPro" id="IPR050678">
    <property type="entry name" value="DNA_Partitioning_ATPase"/>
</dbReference>
<evidence type="ECO:0000313" key="4">
    <source>
        <dbReference type="EMBL" id="RUP77972.1"/>
    </source>
</evidence>
<dbReference type="AlphaFoldDB" id="A0A2P6FB54"/>
<dbReference type="FunFam" id="3.40.50.300:FF:000285">
    <property type="entry name" value="Sporulation initiation inhibitor Soj"/>
    <property type="match status" value="1"/>
</dbReference>
<proteinExistence type="inferred from homology"/>
<protein>
    <submittedName>
        <fullName evidence="4">ParA family protein</fullName>
    </submittedName>
    <submittedName>
        <fullName evidence="3">Sporulation initiation inhibitor protein Soj</fullName>
        <ecNumber evidence="3">3.6.-.-</ecNumber>
    </submittedName>
</protein>
<dbReference type="Pfam" id="PF13614">
    <property type="entry name" value="AAA_31"/>
    <property type="match status" value="1"/>
</dbReference>
<reference evidence="3" key="1">
    <citation type="submission" date="2014-10" db="EMBL/GenBank/DDBJ databases">
        <authorList>
            <person name="Seo M.-J."/>
            <person name="Seok Y.J."/>
            <person name="Cha I.-T."/>
        </authorList>
    </citation>
    <scope>NUCLEOTIDE SEQUENCE</scope>
    <source>
        <strain evidence="3">MSRO</strain>
    </source>
</reference>
<sequence length="259" mass="28271">MGKIIAITNQKGGVGKTTTSINLAAGLARTGKKVLLVDIDPQGNATTGTGANKDKIHDGMSMYDVLVGQVPLKNIIIPGVINNVDLAPATISLAGADIYLMEKLDDNQSLLLDRIKPIRDKYDFILIDCPPSLGLINRNALACADSVLIPIQAEYYALEGLAQLLTSIRFVQKMFNKNLTIEGIVLTMFDSRTKLSFEVMAEVKKYFNEKVYRTHIPRNIKISESPSHGLSIFDYDKGGAGAIAYEELTREVLANNGKQ</sequence>
<dbReference type="SUPFAM" id="SSF52540">
    <property type="entry name" value="P-loop containing nucleoside triphosphate hydrolases"/>
    <property type="match status" value="1"/>
</dbReference>
<comment type="caution">
    <text evidence="3">The sequence shown here is derived from an EMBL/GenBank/DDBJ whole genome shotgun (WGS) entry which is preliminary data.</text>
</comment>
<dbReference type="EMBL" id="RAHC01000001">
    <property type="protein sequence ID" value="RUP77972.1"/>
    <property type="molecule type" value="Genomic_DNA"/>
</dbReference>
<dbReference type="STRING" id="2138.SMSRO_v1c04140"/>
<evidence type="ECO:0000313" key="3">
    <source>
        <dbReference type="EMBL" id="PQM30662.1"/>
    </source>
</evidence>
<evidence type="ECO:0000313" key="6">
    <source>
        <dbReference type="Proteomes" id="UP000274545"/>
    </source>
</evidence>
<accession>A0A2P6FB54</accession>
<dbReference type="Gene3D" id="3.40.50.300">
    <property type="entry name" value="P-loop containing nucleotide triphosphate hydrolases"/>
    <property type="match status" value="1"/>
</dbReference>
<dbReference type="InterPro" id="IPR027417">
    <property type="entry name" value="P-loop_NTPase"/>
</dbReference>
<keyword evidence="3" id="KW-0378">Hydrolase</keyword>
<reference evidence="3" key="3">
    <citation type="submission" date="2017-11" db="EMBL/GenBank/DDBJ databases">
        <title>Cell-free culture of the endosymbiotic bacteria Spiroplasma poulsonii highlights bacterial genes involved in host-symbiont interactions.</title>
        <authorList>
            <person name="Masson F."/>
            <person name="Calderon Copete S.P."/>
            <person name="Schupfer F."/>
            <person name="Garcia-Arraez G."/>
            <person name="Lemaitre B."/>
        </authorList>
    </citation>
    <scope>NUCLEOTIDE SEQUENCE</scope>
    <source>
        <strain evidence="3">MSRO</strain>
    </source>
</reference>
<gene>
    <name evidence="3" type="primary">soj_1</name>
    <name evidence="4" type="ORF">D6D54_00255</name>
    <name evidence="3" type="ORF">SMSRO_SF004420</name>
</gene>
<dbReference type="Proteomes" id="UP000274545">
    <property type="component" value="Unassembled WGS sequence"/>
</dbReference>
<keyword evidence="5" id="KW-1185">Reference proteome</keyword>
<dbReference type="RefSeq" id="WP_040092857.1">
    <property type="nucleotide sequence ID" value="NZ_CM020866.1"/>
</dbReference>
<dbReference type="Proteomes" id="UP000031565">
    <property type="component" value="Unassembled WGS sequence"/>
</dbReference>
<dbReference type="PIRSF" id="PIRSF009320">
    <property type="entry name" value="Nuc_binding_HP_1000"/>
    <property type="match status" value="1"/>
</dbReference>
<name>A0A2P6FB54_9MOLU</name>
<dbReference type="CDD" id="cd02042">
    <property type="entry name" value="ParAB_family"/>
    <property type="match status" value="1"/>
</dbReference>
<evidence type="ECO:0000259" key="2">
    <source>
        <dbReference type="Pfam" id="PF13614"/>
    </source>
</evidence>
<reference evidence="4 6" key="4">
    <citation type="journal article" date="2019" name="Genome Biol. Evol.">
        <title>Toxin and genome evolution in a Drosophila defensive symbiosis.</title>
        <authorList>
            <person name="Ballinger M.J."/>
            <person name="Gawryluk R.M."/>
            <person name="Perlman S.J."/>
        </authorList>
    </citation>
    <scope>NUCLEOTIDE SEQUENCE [LARGE SCALE GENOMIC DNA]</scope>
    <source>
        <strain evidence="6">sNeo</strain>
        <strain evidence="4">SNeo</strain>
    </source>
</reference>
<dbReference type="EC" id="3.6.-.-" evidence="3"/>
<dbReference type="EMBL" id="JTLV02000001">
    <property type="protein sequence ID" value="PQM30662.1"/>
    <property type="molecule type" value="Genomic_DNA"/>
</dbReference>
<dbReference type="PANTHER" id="PTHR13696:SF52">
    <property type="entry name" value="PARA FAMILY PROTEIN CT_582"/>
    <property type="match status" value="1"/>
</dbReference>
<dbReference type="InterPro" id="IPR025669">
    <property type="entry name" value="AAA_dom"/>
</dbReference>